<evidence type="ECO:0000256" key="1">
    <source>
        <dbReference type="ARBA" id="ARBA00022723"/>
    </source>
</evidence>
<dbReference type="PRINTS" id="PR00599">
    <property type="entry name" value="MAPEPTIDASE"/>
</dbReference>
<keyword evidence="6" id="KW-1185">Reference proteome</keyword>
<dbReference type="Proteomes" id="UP001225873">
    <property type="component" value="Unassembled WGS sequence"/>
</dbReference>
<dbReference type="InterPro" id="IPR036005">
    <property type="entry name" value="Creatinase/aminopeptidase-like"/>
</dbReference>
<feature type="domain" description="Peptidase M24" evidence="3">
    <location>
        <begin position="137"/>
        <end position="339"/>
    </location>
</feature>
<dbReference type="PANTHER" id="PTHR46112">
    <property type="entry name" value="AMINOPEPTIDASE"/>
    <property type="match status" value="1"/>
</dbReference>
<evidence type="ECO:0000313" key="5">
    <source>
        <dbReference type="EMBL" id="MDN3426798.1"/>
    </source>
</evidence>
<dbReference type="InterPro" id="IPR050659">
    <property type="entry name" value="Peptidase_M24B"/>
</dbReference>
<dbReference type="InterPro" id="IPR001714">
    <property type="entry name" value="Pept_M24_MAP"/>
</dbReference>
<dbReference type="EMBL" id="JASDCQ010000001">
    <property type="protein sequence ID" value="MDN3426798.1"/>
    <property type="molecule type" value="Genomic_DNA"/>
</dbReference>
<dbReference type="RefSeq" id="WP_284700308.1">
    <property type="nucleotide sequence ID" value="NZ_JASDCQ010000001.1"/>
</dbReference>
<dbReference type="PANTHER" id="PTHR46112:SF3">
    <property type="entry name" value="AMINOPEPTIDASE YPDF"/>
    <property type="match status" value="1"/>
</dbReference>
<evidence type="ECO:0000259" key="3">
    <source>
        <dbReference type="Pfam" id="PF00557"/>
    </source>
</evidence>
<keyword evidence="5" id="KW-0645">Protease</keyword>
<protein>
    <submittedName>
        <fullName evidence="5">Aminopeptidase P family protein</fullName>
        <ecNumber evidence="5">3.4.11.9</ecNumber>
    </submittedName>
</protein>
<dbReference type="InterPro" id="IPR000994">
    <property type="entry name" value="Pept_M24"/>
</dbReference>
<keyword evidence="1" id="KW-0479">Metal-binding</keyword>
<dbReference type="Gene3D" id="3.40.350.10">
    <property type="entry name" value="Creatinase/prolidase N-terminal domain"/>
    <property type="match status" value="1"/>
</dbReference>
<proteinExistence type="predicted"/>
<comment type="caution">
    <text evidence="5">The sequence shown here is derived from an EMBL/GenBank/DDBJ whole genome shotgun (WGS) entry which is preliminary data.</text>
</comment>
<dbReference type="GO" id="GO:0004177">
    <property type="term" value="F:aminopeptidase activity"/>
    <property type="evidence" value="ECO:0007669"/>
    <property type="project" value="UniProtKB-KW"/>
</dbReference>
<dbReference type="InterPro" id="IPR029149">
    <property type="entry name" value="Creatin/AminoP/Spt16_N"/>
</dbReference>
<dbReference type="InterPro" id="IPR001131">
    <property type="entry name" value="Peptidase_M24B_aminopep-P_CS"/>
</dbReference>
<dbReference type="Pfam" id="PF00557">
    <property type="entry name" value="Peptidase_M24"/>
    <property type="match status" value="1"/>
</dbReference>
<dbReference type="EC" id="3.4.11.9" evidence="5"/>
<name>A0ABT7ZI08_9BACL</name>
<dbReference type="PROSITE" id="PS00491">
    <property type="entry name" value="PROLINE_PEPTIDASE"/>
    <property type="match status" value="1"/>
</dbReference>
<sequence>MNTLKLQKLRAEMKQRDVEALLVTSPFNLRYITEFTGTAGLAIVTAEQAVFITDFRYTEQAGEQVKEFDVIQAEKNLMDETVKSVKSLGIRTLAFEQDYMTYSTVVQYKSKIDADLEPVSNLIEKIRMIKTPDEVAILKAAAKIADDAFEHICGFIRPGLTELEVSNELEFFMRKQGATSSSFDTIVASGLRSALPHGVATDKVIEKGDMITLDYGALYNGYISDITRTVAVGEPSAQMKEIYDIVLKAQELGVEKIGPGMSGIEADAIARDYIKSKGYGEAFGHSTGHGIGLEVHEGPGLSFRSETVLEPGMAVTVEPGIYLPGVGGVRIEDDILVTESGNERLTNSTKELRIL</sequence>
<dbReference type="SUPFAM" id="SSF55920">
    <property type="entry name" value="Creatinase/aminopeptidase"/>
    <property type="match status" value="1"/>
</dbReference>
<dbReference type="InterPro" id="IPR000587">
    <property type="entry name" value="Creatinase_N"/>
</dbReference>
<reference evidence="5 6" key="1">
    <citation type="submission" date="2023-03" db="EMBL/GenBank/DDBJ databases">
        <authorList>
            <person name="Uniacke-Lowe S."/>
            <person name="Ross P."/>
            <person name="Hill C."/>
        </authorList>
    </citation>
    <scope>NUCLEOTIDE SEQUENCE [LARGE SCALE GENOMIC DNA]</scope>
    <source>
        <strain evidence="5 6">APC 4016</strain>
    </source>
</reference>
<dbReference type="Pfam" id="PF01321">
    <property type="entry name" value="Creatinase_N"/>
    <property type="match status" value="1"/>
</dbReference>
<keyword evidence="5" id="KW-0031">Aminopeptidase</keyword>
<feature type="domain" description="Creatinase N-terminal" evidence="4">
    <location>
        <begin position="6"/>
        <end position="129"/>
    </location>
</feature>
<dbReference type="CDD" id="cd01092">
    <property type="entry name" value="APP-like"/>
    <property type="match status" value="1"/>
</dbReference>
<evidence type="ECO:0000256" key="2">
    <source>
        <dbReference type="ARBA" id="ARBA00022801"/>
    </source>
</evidence>
<keyword evidence="2 5" id="KW-0378">Hydrolase</keyword>
<accession>A0ABT7ZI08</accession>
<organism evidence="5 6">
    <name type="scientific">Planococcus notacanthi</name>
    <dbReference type="NCBI Taxonomy" id="3035188"/>
    <lineage>
        <taxon>Bacteria</taxon>
        <taxon>Bacillati</taxon>
        <taxon>Bacillota</taxon>
        <taxon>Bacilli</taxon>
        <taxon>Bacillales</taxon>
        <taxon>Caryophanaceae</taxon>
        <taxon>Planococcus</taxon>
    </lineage>
</organism>
<evidence type="ECO:0000259" key="4">
    <source>
        <dbReference type="Pfam" id="PF01321"/>
    </source>
</evidence>
<gene>
    <name evidence="5" type="ORF">QMA01_05780</name>
</gene>
<evidence type="ECO:0000313" key="6">
    <source>
        <dbReference type="Proteomes" id="UP001225873"/>
    </source>
</evidence>
<dbReference type="Gene3D" id="3.90.230.10">
    <property type="entry name" value="Creatinase/methionine aminopeptidase superfamily"/>
    <property type="match status" value="1"/>
</dbReference>